<dbReference type="PANTHER" id="PTHR44177:SF1">
    <property type="entry name" value="TETRATRICOPEPTIDE REPEAT PROTEIN 8"/>
    <property type="match status" value="1"/>
</dbReference>
<sequence length="53" mass="6077">HLGDVENSINSYKLVLEQDPTNVEAIACIATNYFYNDQPEIALRYYRLKVITG</sequence>
<name>J9EKQ6_WUCBA</name>
<dbReference type="InterPro" id="IPR028796">
    <property type="entry name" value="BBS8"/>
</dbReference>
<feature type="non-terminal residue" evidence="1">
    <location>
        <position position="1"/>
    </location>
</feature>
<protein>
    <submittedName>
        <fullName evidence="1">Uncharacterized protein</fullName>
    </submittedName>
</protein>
<reference evidence="2" key="1">
    <citation type="submission" date="2012-08" db="EMBL/GenBank/DDBJ databases">
        <title>The Genome Sequence of Wuchereria bancrofti.</title>
        <authorList>
            <person name="Nutman T.B."/>
            <person name="Fink D.L."/>
            <person name="Russ C."/>
            <person name="Young S."/>
            <person name="Zeng Q."/>
            <person name="Koehrsen M."/>
            <person name="Alvarado L."/>
            <person name="Berlin A."/>
            <person name="Chapman S.B."/>
            <person name="Chen Z."/>
            <person name="Freedman E."/>
            <person name="Gellesch M."/>
            <person name="Goldberg J."/>
            <person name="Griggs A."/>
            <person name="Gujja S."/>
            <person name="Heilman E.R."/>
            <person name="Heiman D."/>
            <person name="Hepburn T."/>
            <person name="Howarth C."/>
            <person name="Jen D."/>
            <person name="Larson L."/>
            <person name="Lewis B."/>
            <person name="Mehta T."/>
            <person name="Park D."/>
            <person name="Pearson M."/>
            <person name="Roberts A."/>
            <person name="Saif S."/>
            <person name="Shea T."/>
            <person name="Shenoy N."/>
            <person name="Sisk P."/>
            <person name="Stolte C."/>
            <person name="Sykes S."/>
            <person name="Walk T."/>
            <person name="White J."/>
            <person name="Yandava C."/>
            <person name="Haas B."/>
            <person name="Henn M.R."/>
            <person name="Nusbaum C."/>
            <person name="Birren B."/>
        </authorList>
    </citation>
    <scope>NUCLEOTIDE SEQUENCE [LARGE SCALE GENOMIC DNA]</scope>
    <source>
        <strain evidence="2">NA</strain>
    </source>
</reference>
<dbReference type="GO" id="GO:0036064">
    <property type="term" value="C:ciliary basal body"/>
    <property type="evidence" value="ECO:0007669"/>
    <property type="project" value="TreeGrafter"/>
</dbReference>
<organism evidence="1 2">
    <name type="scientific">Wuchereria bancrofti</name>
    <dbReference type="NCBI Taxonomy" id="6293"/>
    <lineage>
        <taxon>Eukaryota</taxon>
        <taxon>Metazoa</taxon>
        <taxon>Ecdysozoa</taxon>
        <taxon>Nematoda</taxon>
        <taxon>Chromadorea</taxon>
        <taxon>Rhabditida</taxon>
        <taxon>Spirurina</taxon>
        <taxon>Spiruromorpha</taxon>
        <taxon>Filarioidea</taxon>
        <taxon>Onchocercidae</taxon>
        <taxon>Wuchereria</taxon>
    </lineage>
</organism>
<dbReference type="SUPFAM" id="SSF48452">
    <property type="entry name" value="TPR-like"/>
    <property type="match status" value="1"/>
</dbReference>
<dbReference type="GO" id="GO:1905515">
    <property type="term" value="P:non-motile cilium assembly"/>
    <property type="evidence" value="ECO:0007669"/>
    <property type="project" value="InterPro"/>
</dbReference>
<dbReference type="Proteomes" id="UP000004810">
    <property type="component" value="Unassembled WGS sequence"/>
</dbReference>
<comment type="caution">
    <text evidence="1">The sequence shown here is derived from an EMBL/GenBank/DDBJ whole genome shotgun (WGS) entry which is preliminary data.</text>
</comment>
<accession>J9EKQ6</accession>
<dbReference type="Gene3D" id="1.25.40.10">
    <property type="entry name" value="Tetratricopeptide repeat domain"/>
    <property type="match status" value="1"/>
</dbReference>
<dbReference type="GO" id="GO:0097730">
    <property type="term" value="C:non-motile cilium"/>
    <property type="evidence" value="ECO:0007669"/>
    <property type="project" value="TreeGrafter"/>
</dbReference>
<dbReference type="PANTHER" id="PTHR44177">
    <property type="entry name" value="TETRATRICOPEPTIDE REPEAT PROTEIN 8"/>
    <property type="match status" value="1"/>
</dbReference>
<proteinExistence type="predicted"/>
<dbReference type="EMBL" id="ADBV01007607">
    <property type="protein sequence ID" value="EJW77582.1"/>
    <property type="molecule type" value="Genomic_DNA"/>
</dbReference>
<dbReference type="GO" id="GO:0034464">
    <property type="term" value="C:BBSome"/>
    <property type="evidence" value="ECO:0007669"/>
    <property type="project" value="InterPro"/>
</dbReference>
<gene>
    <name evidence="1" type="ORF">WUBG_11508</name>
</gene>
<evidence type="ECO:0000313" key="1">
    <source>
        <dbReference type="EMBL" id="EJW77582.1"/>
    </source>
</evidence>
<dbReference type="AlphaFoldDB" id="J9EKQ6"/>
<evidence type="ECO:0000313" key="2">
    <source>
        <dbReference type="Proteomes" id="UP000004810"/>
    </source>
</evidence>
<dbReference type="InterPro" id="IPR011990">
    <property type="entry name" value="TPR-like_helical_dom_sf"/>
</dbReference>